<dbReference type="OrthoDB" id="7947929at2"/>
<dbReference type="RefSeq" id="WP_057852258.1">
    <property type="nucleotide sequence ID" value="NZ_LLXX01000126.1"/>
</dbReference>
<dbReference type="EMBL" id="LLXX01000126">
    <property type="protein sequence ID" value="KRR04357.1"/>
    <property type="molecule type" value="Genomic_DNA"/>
</dbReference>
<dbReference type="AlphaFoldDB" id="A0A0R3KS62"/>
<feature type="domain" description="VOC" evidence="2">
    <location>
        <begin position="4"/>
        <end position="144"/>
    </location>
</feature>
<evidence type="ECO:0000259" key="2">
    <source>
        <dbReference type="PROSITE" id="PS51819"/>
    </source>
</evidence>
<dbReference type="PANTHER" id="PTHR43048:SF5">
    <property type="entry name" value="BLR5325 PROTEIN"/>
    <property type="match status" value="1"/>
</dbReference>
<comment type="caution">
    <text evidence="3">The sequence shown here is derived from an EMBL/GenBank/DDBJ whole genome shotgun (WGS) entry which is preliminary data.</text>
</comment>
<dbReference type="Gene3D" id="3.10.180.10">
    <property type="entry name" value="2,3-Dihydroxybiphenyl 1,2-Dioxygenase, domain 1"/>
    <property type="match status" value="1"/>
</dbReference>
<dbReference type="Pfam" id="PF00903">
    <property type="entry name" value="Glyoxalase"/>
    <property type="match status" value="1"/>
</dbReference>
<name>A0A0R3KS62_9BRAD</name>
<dbReference type="InterPro" id="IPR029068">
    <property type="entry name" value="Glyas_Bleomycin-R_OHBP_Dase"/>
</dbReference>
<evidence type="ECO:0000313" key="4">
    <source>
        <dbReference type="Proteomes" id="UP000051913"/>
    </source>
</evidence>
<reference evidence="3 4" key="1">
    <citation type="submission" date="2014-03" db="EMBL/GenBank/DDBJ databases">
        <title>Bradyrhizobium valentinum sp. nov., isolated from effective nodules of Lupinus mariae-josephae, a lupine endemic of basic-lime soils in Eastern Spain.</title>
        <authorList>
            <person name="Duran D."/>
            <person name="Rey L."/>
            <person name="Navarro A."/>
            <person name="Busquets A."/>
            <person name="Imperial J."/>
            <person name="Ruiz-Argueso T."/>
        </authorList>
    </citation>
    <scope>NUCLEOTIDE SEQUENCE [LARGE SCALE GENOMIC DNA]</scope>
    <source>
        <strain evidence="3 4">LmjM3</strain>
    </source>
</reference>
<dbReference type="Proteomes" id="UP000051913">
    <property type="component" value="Unassembled WGS sequence"/>
</dbReference>
<dbReference type="GO" id="GO:0004493">
    <property type="term" value="F:methylmalonyl-CoA epimerase activity"/>
    <property type="evidence" value="ECO:0007669"/>
    <property type="project" value="TreeGrafter"/>
</dbReference>
<dbReference type="PANTHER" id="PTHR43048">
    <property type="entry name" value="METHYLMALONYL-COA EPIMERASE"/>
    <property type="match status" value="1"/>
</dbReference>
<dbReference type="GO" id="GO:0046872">
    <property type="term" value="F:metal ion binding"/>
    <property type="evidence" value="ECO:0007669"/>
    <property type="project" value="UniProtKB-KW"/>
</dbReference>
<gene>
    <name evidence="3" type="ORF">CP49_21445</name>
</gene>
<dbReference type="InterPro" id="IPR051785">
    <property type="entry name" value="MMCE/EMCE_epimerase"/>
</dbReference>
<evidence type="ECO:0000313" key="3">
    <source>
        <dbReference type="EMBL" id="KRR04357.1"/>
    </source>
</evidence>
<dbReference type="InterPro" id="IPR004360">
    <property type="entry name" value="Glyas_Fos-R_dOase_dom"/>
</dbReference>
<dbReference type="STRING" id="1518501.CQ10_31310"/>
<dbReference type="SUPFAM" id="SSF54593">
    <property type="entry name" value="Glyoxalase/Bleomycin resistance protein/Dihydroxybiphenyl dioxygenase"/>
    <property type="match status" value="1"/>
</dbReference>
<protein>
    <submittedName>
        <fullName evidence="3">Transposase</fullName>
    </submittedName>
</protein>
<sequence length="151" mass="16357">MILNPDHVTIAVADADAAIEFFALLGFRKDHVATIDGGLPARYMGMPGMKAQHITLALEGAAYPFEIQLLEFEPIPGTDPGAHPTNLRKRGFNHLAFRVDDIEAVTAHLVANGVTMLSDEMDYISRKLRLFEGPEGITLELVQRGGSDASG</sequence>
<dbReference type="PROSITE" id="PS51819">
    <property type="entry name" value="VOC"/>
    <property type="match status" value="1"/>
</dbReference>
<accession>A0A0R3KS62</accession>
<organism evidence="3 4">
    <name type="scientific">Bradyrhizobium valentinum</name>
    <dbReference type="NCBI Taxonomy" id="1518501"/>
    <lineage>
        <taxon>Bacteria</taxon>
        <taxon>Pseudomonadati</taxon>
        <taxon>Pseudomonadota</taxon>
        <taxon>Alphaproteobacteria</taxon>
        <taxon>Hyphomicrobiales</taxon>
        <taxon>Nitrobacteraceae</taxon>
        <taxon>Bradyrhizobium</taxon>
    </lineage>
</organism>
<evidence type="ECO:0000256" key="1">
    <source>
        <dbReference type="ARBA" id="ARBA00022723"/>
    </source>
</evidence>
<dbReference type="InterPro" id="IPR037523">
    <property type="entry name" value="VOC_core"/>
</dbReference>
<dbReference type="GO" id="GO:0046491">
    <property type="term" value="P:L-methylmalonyl-CoA metabolic process"/>
    <property type="evidence" value="ECO:0007669"/>
    <property type="project" value="TreeGrafter"/>
</dbReference>
<proteinExistence type="predicted"/>
<keyword evidence="1" id="KW-0479">Metal-binding</keyword>
<keyword evidence="4" id="KW-1185">Reference proteome</keyword>